<keyword evidence="2" id="KW-1185">Reference proteome</keyword>
<evidence type="ECO:0000313" key="2">
    <source>
        <dbReference type="Proteomes" id="UP000318571"/>
    </source>
</evidence>
<dbReference type="EMBL" id="VCGU01000005">
    <property type="protein sequence ID" value="TRY74831.1"/>
    <property type="molecule type" value="Genomic_DNA"/>
</dbReference>
<proteinExistence type="predicted"/>
<gene>
    <name evidence="1" type="ORF">TCAL_14567</name>
</gene>
<comment type="caution">
    <text evidence="1">The sequence shown here is derived from an EMBL/GenBank/DDBJ whole genome shotgun (WGS) entry which is preliminary data.</text>
</comment>
<dbReference type="Proteomes" id="UP000318571">
    <property type="component" value="Chromosome 2"/>
</dbReference>
<reference evidence="1 2" key="1">
    <citation type="journal article" date="2018" name="Nat. Ecol. Evol.">
        <title>Genomic signatures of mitonuclear coevolution across populations of Tigriopus californicus.</title>
        <authorList>
            <person name="Barreto F.S."/>
            <person name="Watson E.T."/>
            <person name="Lima T.G."/>
            <person name="Willett C.S."/>
            <person name="Edmands S."/>
            <person name="Li W."/>
            <person name="Burton R.S."/>
        </authorList>
    </citation>
    <scope>NUCLEOTIDE SEQUENCE [LARGE SCALE GENOMIC DNA]</scope>
    <source>
        <strain evidence="1 2">San Diego</strain>
    </source>
</reference>
<organism evidence="1 2">
    <name type="scientific">Tigriopus californicus</name>
    <name type="common">Marine copepod</name>
    <dbReference type="NCBI Taxonomy" id="6832"/>
    <lineage>
        <taxon>Eukaryota</taxon>
        <taxon>Metazoa</taxon>
        <taxon>Ecdysozoa</taxon>
        <taxon>Arthropoda</taxon>
        <taxon>Crustacea</taxon>
        <taxon>Multicrustacea</taxon>
        <taxon>Hexanauplia</taxon>
        <taxon>Copepoda</taxon>
        <taxon>Harpacticoida</taxon>
        <taxon>Harpacticidae</taxon>
        <taxon>Tigriopus</taxon>
    </lineage>
</organism>
<name>A0A553PAW8_TIGCA</name>
<accession>A0A553PAW8</accession>
<sequence>MAPTLESAKAAEAGQRGWFNRLKSAATKAGKTAIECPSAFAGEQVNTCFNNFNSQTEKIMEKLKVAMNLDTPRESICLGWQRIRNTGGVQHNPSPLYQSHGNGCPSTYSGLQSTPCFGTCVFSHTGARGQGFGAFSGQYPGRIAFMAAQDAVIFQDQQLIVVYNVGMTIEIFGVGGMLDDMLIKAEFRQRYQMQARRVEYFTTNWKSGDSYSKHLAKMESLAKEADLANMSIDQIQAFCLISSVYADEKLKKKLLELENPSLRTVMQNIL</sequence>
<protein>
    <submittedName>
        <fullName evidence="1">Uncharacterized protein</fullName>
    </submittedName>
</protein>
<evidence type="ECO:0000313" key="1">
    <source>
        <dbReference type="EMBL" id="TRY74831.1"/>
    </source>
</evidence>
<dbReference type="AlphaFoldDB" id="A0A553PAW8"/>